<evidence type="ECO:0000313" key="3">
    <source>
        <dbReference type="EMBL" id="TXF11251.1"/>
    </source>
</evidence>
<dbReference type="PANTHER" id="PTHR42901:SF1">
    <property type="entry name" value="ALCOHOL DEHYDROGENASE"/>
    <property type="match status" value="1"/>
</dbReference>
<dbReference type="PRINTS" id="PR00081">
    <property type="entry name" value="GDHRDH"/>
</dbReference>
<dbReference type="GO" id="GO:0016491">
    <property type="term" value="F:oxidoreductase activity"/>
    <property type="evidence" value="ECO:0007669"/>
    <property type="project" value="UniProtKB-KW"/>
</dbReference>
<protein>
    <submittedName>
        <fullName evidence="3">SDR family NAD(P)-dependent oxidoreductase</fullName>
    </submittedName>
</protein>
<dbReference type="RefSeq" id="WP_147800267.1">
    <property type="nucleotide sequence ID" value="NZ_VPFL01000015.1"/>
</dbReference>
<comment type="similarity">
    <text evidence="1">Belongs to the short-chain dehydrogenases/reductases (SDR) family.</text>
</comment>
<dbReference type="Proteomes" id="UP000321201">
    <property type="component" value="Unassembled WGS sequence"/>
</dbReference>
<dbReference type="FunCoup" id="A0A5C7EG85">
    <property type="interactions" value="86"/>
</dbReference>
<proteinExistence type="inferred from homology"/>
<evidence type="ECO:0000256" key="1">
    <source>
        <dbReference type="ARBA" id="ARBA00006484"/>
    </source>
</evidence>
<name>A0A5C7EG85_9PROT</name>
<organism evidence="3 4">
    <name type="scientific">Pelomicrobium methylotrophicum</name>
    <dbReference type="NCBI Taxonomy" id="2602750"/>
    <lineage>
        <taxon>Bacteria</taxon>
        <taxon>Pseudomonadati</taxon>
        <taxon>Pseudomonadota</taxon>
        <taxon>Hydrogenophilia</taxon>
        <taxon>Hydrogenophilia incertae sedis</taxon>
        <taxon>Pelomicrobium</taxon>
    </lineage>
</organism>
<dbReference type="OrthoDB" id="5291723at2"/>
<keyword evidence="2" id="KW-0560">Oxidoreductase</keyword>
<dbReference type="SUPFAM" id="SSF51735">
    <property type="entry name" value="NAD(P)-binding Rossmann-fold domains"/>
    <property type="match status" value="1"/>
</dbReference>
<keyword evidence="4" id="KW-1185">Reference proteome</keyword>
<dbReference type="EMBL" id="VPFL01000015">
    <property type="protein sequence ID" value="TXF11251.1"/>
    <property type="molecule type" value="Genomic_DNA"/>
</dbReference>
<dbReference type="PANTHER" id="PTHR42901">
    <property type="entry name" value="ALCOHOL DEHYDROGENASE"/>
    <property type="match status" value="1"/>
</dbReference>
<dbReference type="InterPro" id="IPR036291">
    <property type="entry name" value="NAD(P)-bd_dom_sf"/>
</dbReference>
<dbReference type="InParanoid" id="A0A5C7EG85"/>
<dbReference type="InterPro" id="IPR002347">
    <property type="entry name" value="SDR_fam"/>
</dbReference>
<evidence type="ECO:0000313" key="4">
    <source>
        <dbReference type="Proteomes" id="UP000321201"/>
    </source>
</evidence>
<sequence length="259" mass="27779">MKPYQPSPDLLKNRVILVTGAGQGIGRAAALAFAAHGATVILHGRQEARLNAVYDEIERAGHPKPVVFALDLMRANDAEFQAMAEAIGAQLGRLDGILHNAAERYLPAPLELQPLEQWLRHLRVGLAAAAAINRACAPLLKAAPDASVVMTSETHGHVPKAYWGAFAVSKAGVEALVKIQADEWELYPQLRINAVIPGPVRSPQRIATHPGIPKEQLPDPTVLMPAYLYLMGPDSQGISGEIIDCQTWIAAGALPRTAE</sequence>
<comment type="caution">
    <text evidence="3">The sequence shown here is derived from an EMBL/GenBank/DDBJ whole genome shotgun (WGS) entry which is preliminary data.</text>
</comment>
<accession>A0A5C7EG85</accession>
<dbReference type="Pfam" id="PF00106">
    <property type="entry name" value="adh_short"/>
    <property type="match status" value="1"/>
</dbReference>
<evidence type="ECO:0000256" key="2">
    <source>
        <dbReference type="ARBA" id="ARBA00023002"/>
    </source>
</evidence>
<reference evidence="3 4" key="1">
    <citation type="submission" date="2019-08" db="EMBL/GenBank/DDBJ databases">
        <title>Pelomicrobium methylotrophicum gen. nov., sp. nov. a moderately thermophilic, facultatively anaerobic, lithoautotrophic and methylotrophic bacterium isolated from a terrestrial mud volcano.</title>
        <authorList>
            <person name="Slobodkina G.B."/>
            <person name="Merkel A.Y."/>
            <person name="Slobodkin A.I."/>
        </authorList>
    </citation>
    <scope>NUCLEOTIDE SEQUENCE [LARGE SCALE GENOMIC DNA]</scope>
    <source>
        <strain evidence="3 4">SM250</strain>
    </source>
</reference>
<gene>
    <name evidence="3" type="ORF">FR698_11075</name>
</gene>
<dbReference type="AlphaFoldDB" id="A0A5C7EG85"/>
<dbReference type="Gene3D" id="3.40.50.720">
    <property type="entry name" value="NAD(P)-binding Rossmann-like Domain"/>
    <property type="match status" value="1"/>
</dbReference>